<feature type="transmembrane region" description="Helical" evidence="1">
    <location>
        <begin position="136"/>
        <end position="153"/>
    </location>
</feature>
<dbReference type="InterPro" id="IPR018719">
    <property type="entry name" value="DUF2243_membrane"/>
</dbReference>
<name>A0ABN1FD54_9ACTN</name>
<keyword evidence="1" id="KW-0812">Transmembrane</keyword>
<feature type="transmembrane region" description="Helical" evidence="1">
    <location>
        <begin position="91"/>
        <end position="111"/>
    </location>
</feature>
<keyword evidence="3" id="KW-1185">Reference proteome</keyword>
<accession>A0ABN1FD54</accession>
<protein>
    <submittedName>
        <fullName evidence="2">DUF2243 domain-containing protein</fullName>
    </submittedName>
</protein>
<evidence type="ECO:0000313" key="2">
    <source>
        <dbReference type="EMBL" id="GAA0588321.1"/>
    </source>
</evidence>
<reference evidence="2 3" key="1">
    <citation type="journal article" date="2019" name="Int. J. Syst. Evol. Microbiol.">
        <title>The Global Catalogue of Microorganisms (GCM) 10K type strain sequencing project: providing services to taxonomists for standard genome sequencing and annotation.</title>
        <authorList>
            <consortium name="The Broad Institute Genomics Platform"/>
            <consortium name="The Broad Institute Genome Sequencing Center for Infectious Disease"/>
            <person name="Wu L."/>
            <person name="Ma J."/>
        </authorList>
    </citation>
    <scope>NUCLEOTIDE SEQUENCE [LARGE SCALE GENOMIC DNA]</scope>
    <source>
        <strain evidence="2 3">JCM 5067</strain>
    </source>
</reference>
<evidence type="ECO:0000313" key="3">
    <source>
        <dbReference type="Proteomes" id="UP001500668"/>
    </source>
</evidence>
<keyword evidence="1" id="KW-1133">Transmembrane helix</keyword>
<feature type="transmembrane region" description="Helical" evidence="1">
    <location>
        <begin position="67"/>
        <end position="84"/>
    </location>
</feature>
<organism evidence="2 3">
    <name type="scientific">Streptomyces crystallinus</name>
    <dbReference type="NCBI Taxonomy" id="68191"/>
    <lineage>
        <taxon>Bacteria</taxon>
        <taxon>Bacillati</taxon>
        <taxon>Actinomycetota</taxon>
        <taxon>Actinomycetes</taxon>
        <taxon>Kitasatosporales</taxon>
        <taxon>Streptomycetaceae</taxon>
        <taxon>Streptomyces</taxon>
    </lineage>
</organism>
<dbReference type="EMBL" id="BAAACA010000009">
    <property type="protein sequence ID" value="GAA0588321.1"/>
    <property type="molecule type" value="Genomic_DNA"/>
</dbReference>
<dbReference type="RefSeq" id="WP_344071831.1">
    <property type="nucleotide sequence ID" value="NZ_BAAACA010000009.1"/>
</dbReference>
<sequence length="173" mass="18894">MATTSPPRRRPPPDYGTVRPKRSLWAGVLIGVGIAAFVDETVFHQLLHWHHFYDKSTPGVGLVSDGLFHAFGWLAVVLGLVLVADLRRCGALTGVGLTGGILLGAGFFQLYDGTIQHKLLKLHQIRYHVDLVPYDWTWNVLAVVLLIVGALLVRRAHSREAHGPEAAEGPEPG</sequence>
<keyword evidence="1" id="KW-0472">Membrane</keyword>
<proteinExistence type="predicted"/>
<feature type="transmembrane region" description="Helical" evidence="1">
    <location>
        <begin position="24"/>
        <end position="47"/>
    </location>
</feature>
<dbReference type="Proteomes" id="UP001500668">
    <property type="component" value="Unassembled WGS sequence"/>
</dbReference>
<dbReference type="Pfam" id="PF10002">
    <property type="entry name" value="DUF2243"/>
    <property type="match status" value="1"/>
</dbReference>
<evidence type="ECO:0000256" key="1">
    <source>
        <dbReference type="SAM" id="Phobius"/>
    </source>
</evidence>
<gene>
    <name evidence="2" type="ORF">GCM10010394_16930</name>
</gene>
<comment type="caution">
    <text evidence="2">The sequence shown here is derived from an EMBL/GenBank/DDBJ whole genome shotgun (WGS) entry which is preliminary data.</text>
</comment>